<evidence type="ECO:0000313" key="2">
    <source>
        <dbReference type="Proteomes" id="UP000786811"/>
    </source>
</evidence>
<dbReference type="InterPro" id="IPR036691">
    <property type="entry name" value="Endo/exonu/phosph_ase_sf"/>
</dbReference>
<evidence type="ECO:0000313" key="1">
    <source>
        <dbReference type="EMBL" id="CAG5075406.1"/>
    </source>
</evidence>
<proteinExistence type="predicted"/>
<dbReference type="Proteomes" id="UP000786811">
    <property type="component" value="Unassembled WGS sequence"/>
</dbReference>
<dbReference type="EMBL" id="CAJNRD030001116">
    <property type="protein sequence ID" value="CAG5075406.1"/>
    <property type="molecule type" value="Genomic_DNA"/>
</dbReference>
<organism evidence="1 2">
    <name type="scientific">Cotesia congregata</name>
    <name type="common">Parasitoid wasp</name>
    <name type="synonym">Apanteles congregatus</name>
    <dbReference type="NCBI Taxonomy" id="51543"/>
    <lineage>
        <taxon>Eukaryota</taxon>
        <taxon>Metazoa</taxon>
        <taxon>Ecdysozoa</taxon>
        <taxon>Arthropoda</taxon>
        <taxon>Hexapoda</taxon>
        <taxon>Insecta</taxon>
        <taxon>Pterygota</taxon>
        <taxon>Neoptera</taxon>
        <taxon>Endopterygota</taxon>
        <taxon>Hymenoptera</taxon>
        <taxon>Apocrita</taxon>
        <taxon>Ichneumonoidea</taxon>
        <taxon>Braconidae</taxon>
        <taxon>Microgastrinae</taxon>
        <taxon>Cotesia</taxon>
    </lineage>
</organism>
<sequence length="678" mass="77610">MGNFGHLPEEALEYTNFTGKRASLDQVCNHQGKILALFMAENGFILLNGRSPGDSMGDFTFSSPLGNSTVDFIWVDVSGLHLVGDMWVDNRITGSDHFPITISLLLNAPLPVNNVWSEDRQSNITKWRPECADRYRYCMEWSPLVKIDLNEATVEDFNTQLKKGIDSAANDAQMSLKEQSCTFNHSFKSWFDKSCRALNHTLKILLKKCKAAGNDVYLWSEYNRKKKEYYTYLKGKKVHHITTIQDKFACAKNSKDFWEVVETVRKPPYRASKVSLQKWENFFQEVYPPRELYLVVSDVHEHPILDAEITLEELQLSLKKSKSDDIAMLFRSANHLLRGLKILENYCNLNSMQVNISKIKVLRVSSTGKSRRKCPTFLFNEETIEMVNSYTYLGVVFTAGVIGIPTVKYAVNKSKIATGTALTVLAKLKADSWCGKIKIYNGLVNSTLLYLAQIWCLRPDFIETVEAAHLDFFKRLLNLPKCTPGYALRSEMNIPHIATDILQLAINWGIKILKLENHRLPELCLFRLAELRNSSTNQHKCNWAHQLSNLLRTVNEEQLLDNPDADYRSARKNIILRKFRCHLALADRERYSRSSSCQTIFSIPLFEVIPELTLRVPHHLSKPIIQLRLASKYACYLSINSESINLSPLKDCKFCSTGSKETILHVLIQCPLYSDLRK</sequence>
<dbReference type="Gene3D" id="3.60.10.10">
    <property type="entry name" value="Endonuclease/exonuclease/phosphatase"/>
    <property type="match status" value="1"/>
</dbReference>
<gene>
    <name evidence="1" type="ORF">HICCMSTLAB_LOCUS1560</name>
</gene>
<dbReference type="SUPFAM" id="SSF56219">
    <property type="entry name" value="DNase I-like"/>
    <property type="match status" value="1"/>
</dbReference>
<protein>
    <recommendedName>
        <fullName evidence="3">Endonuclease/exonuclease/phosphatase domain-containing protein</fullName>
    </recommendedName>
</protein>
<name>A0A8J2E6U7_COTCN</name>
<reference evidence="1" key="1">
    <citation type="submission" date="2021-04" db="EMBL/GenBank/DDBJ databases">
        <authorList>
            <person name="Chebbi M.A.C M."/>
        </authorList>
    </citation>
    <scope>NUCLEOTIDE SEQUENCE</scope>
</reference>
<dbReference type="OrthoDB" id="1421278at2759"/>
<dbReference type="AlphaFoldDB" id="A0A8J2E6U7"/>
<evidence type="ECO:0008006" key="3">
    <source>
        <dbReference type="Google" id="ProtNLM"/>
    </source>
</evidence>
<comment type="caution">
    <text evidence="1">The sequence shown here is derived from an EMBL/GenBank/DDBJ whole genome shotgun (WGS) entry which is preliminary data.</text>
</comment>
<keyword evidence="2" id="KW-1185">Reference proteome</keyword>
<accession>A0A8J2E6U7</accession>